<organism evidence="9 10">
    <name type="scientific">Desulfuribacillus stibiiarsenatis</name>
    <dbReference type="NCBI Taxonomy" id="1390249"/>
    <lineage>
        <taxon>Bacteria</taxon>
        <taxon>Bacillati</taxon>
        <taxon>Bacillota</taxon>
        <taxon>Desulfuribacillia</taxon>
        <taxon>Desulfuribacillales</taxon>
        <taxon>Desulfuribacillaceae</taxon>
        <taxon>Desulfuribacillus</taxon>
    </lineage>
</organism>
<evidence type="ECO:0000256" key="6">
    <source>
        <dbReference type="ARBA" id="ARBA00049024"/>
    </source>
</evidence>
<proteinExistence type="inferred from homology"/>
<dbReference type="Gene3D" id="3.40.309.10">
    <property type="entry name" value="Aldehyde Dehydrogenase, Chain A, domain 2"/>
    <property type="match status" value="1"/>
</dbReference>
<feature type="domain" description="Aldehyde dehydrogenase" evidence="8">
    <location>
        <begin position="37"/>
        <end position="279"/>
    </location>
</feature>
<keyword evidence="10" id="KW-1185">Reference proteome</keyword>
<dbReference type="GO" id="GO:0004350">
    <property type="term" value="F:glutamate-5-semialdehyde dehydrogenase activity"/>
    <property type="evidence" value="ECO:0007669"/>
    <property type="project" value="UniProtKB-UniRule"/>
</dbReference>
<dbReference type="EMBL" id="MJAT01000038">
    <property type="protein sequence ID" value="OEH84415.1"/>
    <property type="molecule type" value="Genomic_DNA"/>
</dbReference>
<dbReference type="HAMAP" id="MF_00412">
    <property type="entry name" value="ProA"/>
    <property type="match status" value="1"/>
</dbReference>
<comment type="function">
    <text evidence="7">Catalyzes the NADPH-dependent reduction of L-glutamate 5-phosphate into L-glutamate 5-semialdehyde and phosphate. The product spontaneously undergoes cyclization to form 1-pyrroline-5-carboxylate.</text>
</comment>
<evidence type="ECO:0000256" key="7">
    <source>
        <dbReference type="HAMAP-Rule" id="MF_00412"/>
    </source>
</evidence>
<evidence type="ECO:0000313" key="10">
    <source>
        <dbReference type="Proteomes" id="UP000095255"/>
    </source>
</evidence>
<dbReference type="InterPro" id="IPR000965">
    <property type="entry name" value="GPR_dom"/>
</dbReference>
<evidence type="ECO:0000256" key="4">
    <source>
        <dbReference type="ARBA" id="ARBA00022857"/>
    </source>
</evidence>
<sequence>MSEVVEKAKIAKQVCRKLSTTSSEAKNQAILAIAQGLLQNIDVIVAENQKDIDAAIANQTSQSIIDRLILTEARIKDMVEGLEQITQLEDPIGEVLLEKALDSNVLMQKVRVPFGLIGIIYEARPNVTIDAIGLCLKTGNAVLLRGGSNAIHSNTCLVSIVKKALQGTEVSPDAVQLIEGLDRKLVEEMLTLNQYLDLVIPRGGAGLIQMVVQKSTVPVIETGVGNCHLFIDKEAQVSMSIDIAINGKTQRPAVCNSIETILVEQQWARNHLTTLNDALIEQSVKILGCAKTQTLDSRVESATEEDYYTEFLDYIVAMKIVESVDQAIEHIEIYGSRHSEAIITENRENANKFLNEVDAAAVYHNASTRFTDGFQYGFGAEIGISTQKLHARGPMGLPELTSYKYRLYGQGQIRQ</sequence>
<protein>
    <recommendedName>
        <fullName evidence="7">Gamma-glutamyl phosphate reductase</fullName>
        <shortName evidence="7">GPR</shortName>
        <ecNumber evidence="7">1.2.1.41</ecNumber>
    </recommendedName>
    <alternativeName>
        <fullName evidence="7">Glutamate-5-semialdehyde dehydrogenase</fullName>
    </alternativeName>
    <alternativeName>
        <fullName evidence="7">Glutamyl-gamma-semialdehyde dehydrogenase</fullName>
        <shortName evidence="7">GSA dehydrogenase</shortName>
    </alternativeName>
</protein>
<dbReference type="Proteomes" id="UP000095255">
    <property type="component" value="Unassembled WGS sequence"/>
</dbReference>
<evidence type="ECO:0000256" key="1">
    <source>
        <dbReference type="ARBA" id="ARBA00004985"/>
    </source>
</evidence>
<keyword evidence="4 7" id="KW-0521">NADP</keyword>
<dbReference type="GO" id="GO:0050661">
    <property type="term" value="F:NADP binding"/>
    <property type="evidence" value="ECO:0007669"/>
    <property type="project" value="InterPro"/>
</dbReference>
<evidence type="ECO:0000256" key="5">
    <source>
        <dbReference type="ARBA" id="ARBA00023002"/>
    </source>
</evidence>
<dbReference type="AlphaFoldDB" id="A0A1E5L2P6"/>
<dbReference type="InterPro" id="IPR016161">
    <property type="entry name" value="Ald_DH/histidinol_DH"/>
</dbReference>
<dbReference type="GO" id="GO:0055129">
    <property type="term" value="P:L-proline biosynthetic process"/>
    <property type="evidence" value="ECO:0007669"/>
    <property type="project" value="UniProtKB-UniRule"/>
</dbReference>
<dbReference type="NCBIfam" id="NF001221">
    <property type="entry name" value="PRK00197.1"/>
    <property type="match status" value="1"/>
</dbReference>
<dbReference type="PANTHER" id="PTHR11063:SF8">
    <property type="entry name" value="DELTA-1-PYRROLINE-5-CARBOXYLATE SYNTHASE"/>
    <property type="match status" value="1"/>
</dbReference>
<comment type="pathway">
    <text evidence="1 7">Amino-acid biosynthesis; L-proline biosynthesis; L-glutamate 5-semialdehyde from L-glutamate: step 2/2.</text>
</comment>
<gene>
    <name evidence="7" type="primary">proA</name>
    <name evidence="9" type="ORF">BHU72_09350</name>
</gene>
<keyword evidence="3 7" id="KW-0641">Proline biosynthesis</keyword>
<dbReference type="PANTHER" id="PTHR11063">
    <property type="entry name" value="GLUTAMATE SEMIALDEHYDE DEHYDROGENASE"/>
    <property type="match status" value="1"/>
</dbReference>
<keyword evidence="7" id="KW-0963">Cytoplasm</keyword>
<comment type="subcellular location">
    <subcellularLocation>
        <location evidence="7">Cytoplasm</location>
    </subcellularLocation>
</comment>
<dbReference type="InterPro" id="IPR016163">
    <property type="entry name" value="Ald_DH_C"/>
</dbReference>
<dbReference type="InterPro" id="IPR016162">
    <property type="entry name" value="Ald_DH_N"/>
</dbReference>
<dbReference type="SUPFAM" id="SSF53720">
    <property type="entry name" value="ALDH-like"/>
    <property type="match status" value="1"/>
</dbReference>
<dbReference type="Gene3D" id="3.40.605.10">
    <property type="entry name" value="Aldehyde Dehydrogenase, Chain A, domain 1"/>
    <property type="match status" value="1"/>
</dbReference>
<dbReference type="EC" id="1.2.1.41" evidence="7"/>
<evidence type="ECO:0000313" key="9">
    <source>
        <dbReference type="EMBL" id="OEH84415.1"/>
    </source>
</evidence>
<dbReference type="InterPro" id="IPR012134">
    <property type="entry name" value="Glu-5-SA_DH"/>
</dbReference>
<comment type="similarity">
    <text evidence="7">Belongs to the gamma-glutamyl phosphate reductase family.</text>
</comment>
<dbReference type="GO" id="GO:0005737">
    <property type="term" value="C:cytoplasm"/>
    <property type="evidence" value="ECO:0007669"/>
    <property type="project" value="UniProtKB-SubCell"/>
</dbReference>
<dbReference type="FunFam" id="3.40.309.10:FF:000006">
    <property type="entry name" value="Gamma-glutamyl phosphate reductase"/>
    <property type="match status" value="1"/>
</dbReference>
<comment type="catalytic activity">
    <reaction evidence="6 7">
        <text>L-glutamate 5-semialdehyde + phosphate + NADP(+) = L-glutamyl 5-phosphate + NADPH + H(+)</text>
        <dbReference type="Rhea" id="RHEA:19541"/>
        <dbReference type="ChEBI" id="CHEBI:15378"/>
        <dbReference type="ChEBI" id="CHEBI:43474"/>
        <dbReference type="ChEBI" id="CHEBI:57783"/>
        <dbReference type="ChEBI" id="CHEBI:58066"/>
        <dbReference type="ChEBI" id="CHEBI:58274"/>
        <dbReference type="ChEBI" id="CHEBI:58349"/>
        <dbReference type="EC" id="1.2.1.41"/>
    </reaction>
</comment>
<dbReference type="STRING" id="1390249.BHU72_09350"/>
<evidence type="ECO:0000259" key="8">
    <source>
        <dbReference type="Pfam" id="PF00171"/>
    </source>
</evidence>
<dbReference type="PIRSF" id="PIRSF000151">
    <property type="entry name" value="GPR"/>
    <property type="match status" value="1"/>
</dbReference>
<dbReference type="UniPathway" id="UPA00098">
    <property type="reaction ID" value="UER00360"/>
</dbReference>
<keyword evidence="2 7" id="KW-0028">Amino-acid biosynthesis</keyword>
<dbReference type="PROSITE" id="PS01223">
    <property type="entry name" value="PROA"/>
    <property type="match status" value="1"/>
</dbReference>
<name>A0A1E5L2P6_9FIRM</name>
<dbReference type="RefSeq" id="WP_069703128.1">
    <property type="nucleotide sequence ID" value="NZ_MJAT01000038.1"/>
</dbReference>
<accession>A0A1E5L2P6</accession>
<comment type="caution">
    <text evidence="9">The sequence shown here is derived from an EMBL/GenBank/DDBJ whole genome shotgun (WGS) entry which is preliminary data.</text>
</comment>
<dbReference type="CDD" id="cd07079">
    <property type="entry name" value="ALDH_F18-19_ProA-GPR"/>
    <property type="match status" value="1"/>
</dbReference>
<dbReference type="NCBIfam" id="TIGR00407">
    <property type="entry name" value="proA"/>
    <property type="match status" value="1"/>
</dbReference>
<dbReference type="Pfam" id="PF00171">
    <property type="entry name" value="Aldedh"/>
    <property type="match status" value="1"/>
</dbReference>
<keyword evidence="5 7" id="KW-0560">Oxidoreductase</keyword>
<reference evidence="9 10" key="1">
    <citation type="submission" date="2016-09" db="EMBL/GenBank/DDBJ databases">
        <title>Desulfuribacillus arsenicus sp. nov., an obligately anaerobic, dissimilatory arsenic- and antimonate-reducing bacterium isolated from anoxic sediments.</title>
        <authorList>
            <person name="Abin C.A."/>
            <person name="Hollibaugh J.T."/>
        </authorList>
    </citation>
    <scope>NUCLEOTIDE SEQUENCE [LARGE SCALE GENOMIC DNA]</scope>
    <source>
        <strain evidence="9 10">MLFW-2</strain>
    </source>
</reference>
<dbReference type="OrthoDB" id="9809970at2"/>
<evidence type="ECO:0000256" key="3">
    <source>
        <dbReference type="ARBA" id="ARBA00022650"/>
    </source>
</evidence>
<evidence type="ECO:0000256" key="2">
    <source>
        <dbReference type="ARBA" id="ARBA00022605"/>
    </source>
</evidence>
<dbReference type="InterPro" id="IPR015590">
    <property type="entry name" value="Aldehyde_DH_dom"/>
</dbReference>
<dbReference type="InterPro" id="IPR020593">
    <property type="entry name" value="G-glutamylP_reductase_CS"/>
</dbReference>